<keyword evidence="3 9" id="KW-0813">Transport</keyword>
<dbReference type="InterPro" id="IPR051124">
    <property type="entry name" value="Phosphate_Transport_Permease"/>
</dbReference>
<keyword evidence="8 9" id="KW-0472">Membrane</keyword>
<dbReference type="GO" id="GO:0005886">
    <property type="term" value="C:plasma membrane"/>
    <property type="evidence" value="ECO:0007669"/>
    <property type="project" value="UniProtKB-SubCell"/>
</dbReference>
<dbReference type="CDD" id="cd06261">
    <property type="entry name" value="TM_PBP2"/>
    <property type="match status" value="1"/>
</dbReference>
<evidence type="ECO:0000256" key="6">
    <source>
        <dbReference type="ARBA" id="ARBA00022692"/>
    </source>
</evidence>
<keyword evidence="6 9" id="KW-0812">Transmembrane</keyword>
<dbReference type="PANTHER" id="PTHR30425:SF1">
    <property type="entry name" value="PHOSPHATE TRANSPORT SYSTEM PERMEASE PROTEIN PSTC"/>
    <property type="match status" value="1"/>
</dbReference>
<dbReference type="Proteomes" id="UP000620075">
    <property type="component" value="Unassembled WGS sequence"/>
</dbReference>
<comment type="caution">
    <text evidence="12">The sequence shown here is derived from an EMBL/GenBank/DDBJ whole genome shotgun (WGS) entry which is preliminary data.</text>
</comment>
<dbReference type="InterPro" id="IPR011864">
    <property type="entry name" value="Phosphate_PstC"/>
</dbReference>
<dbReference type="SUPFAM" id="SSF161098">
    <property type="entry name" value="MetI-like"/>
    <property type="match status" value="1"/>
</dbReference>
<feature type="transmembrane region" description="Helical" evidence="9">
    <location>
        <begin position="279"/>
        <end position="306"/>
    </location>
</feature>
<feature type="domain" description="ABC transmembrane type-1" evidence="11">
    <location>
        <begin position="77"/>
        <end position="302"/>
    </location>
</feature>
<evidence type="ECO:0000256" key="5">
    <source>
        <dbReference type="ARBA" id="ARBA00022592"/>
    </source>
</evidence>
<evidence type="ECO:0000313" key="12">
    <source>
        <dbReference type="EMBL" id="MBJ7601647.1"/>
    </source>
</evidence>
<evidence type="ECO:0000256" key="8">
    <source>
        <dbReference type="ARBA" id="ARBA00023136"/>
    </source>
</evidence>
<protein>
    <recommendedName>
        <fullName evidence="10">Phosphate transport system permease protein</fullName>
    </recommendedName>
</protein>
<reference evidence="12 13" key="1">
    <citation type="submission" date="2020-10" db="EMBL/GenBank/DDBJ databases">
        <title>Ca. Dormibacterota MAGs.</title>
        <authorList>
            <person name="Montgomery K."/>
        </authorList>
    </citation>
    <scope>NUCLEOTIDE SEQUENCE [LARGE SCALE GENOMIC DNA]</scope>
    <source>
        <strain evidence="12">SC8811_S16_3</strain>
    </source>
</reference>
<dbReference type="EMBL" id="JAEKNQ010000003">
    <property type="protein sequence ID" value="MBJ7601647.1"/>
    <property type="molecule type" value="Genomic_DNA"/>
</dbReference>
<dbReference type="NCBIfam" id="TIGR02138">
    <property type="entry name" value="phosphate_pstC"/>
    <property type="match status" value="1"/>
</dbReference>
<evidence type="ECO:0000313" key="13">
    <source>
        <dbReference type="Proteomes" id="UP000620075"/>
    </source>
</evidence>
<evidence type="ECO:0000259" key="11">
    <source>
        <dbReference type="PROSITE" id="PS50928"/>
    </source>
</evidence>
<evidence type="ECO:0000256" key="7">
    <source>
        <dbReference type="ARBA" id="ARBA00022989"/>
    </source>
</evidence>
<comment type="similarity">
    <text evidence="2 10">Belongs to the binding-protein-dependent transport system permease family. CysTW subfamily.</text>
</comment>
<sequence length="314" mass="32988">MATALRTGLRRWSGRGSADGFRYWSALAGLLVPLVLVSIVLVLVLQAQPALSRFGLGFLAGRAWNPVKQEFGALPFLYGTVATSLLALLMALPVGVGVALFLAEPGLPRVRGALGLGVELLAGIPSVVYGIWGLYVLAPWLLEHVSKPLTLRLGGIPVFAGPARQTSLLLASIVIAIMILPTLASISREVLKAVPNGIRESSLALGATWWETVWRVVLPAARAGIFGATVLALGRALGETIAVTMVIGNKPEIQTSLLGPAYTLASVIANEFSEATGQVYAAALLELGLVLVLLTLVINLLALLLVRNTGRQLS</sequence>
<evidence type="ECO:0000256" key="9">
    <source>
        <dbReference type="RuleBase" id="RU363032"/>
    </source>
</evidence>
<dbReference type="GO" id="GO:0005315">
    <property type="term" value="F:phosphate transmembrane transporter activity"/>
    <property type="evidence" value="ECO:0007669"/>
    <property type="project" value="InterPro"/>
</dbReference>
<dbReference type="InterPro" id="IPR035906">
    <property type="entry name" value="MetI-like_sf"/>
</dbReference>
<name>A0A934K749_9BACT</name>
<evidence type="ECO:0000256" key="1">
    <source>
        <dbReference type="ARBA" id="ARBA00004651"/>
    </source>
</evidence>
<keyword evidence="5 10" id="KW-0592">Phosphate transport</keyword>
<organism evidence="12 13">
    <name type="scientific">Candidatus Dormiibacter inghamiae</name>
    <dbReference type="NCBI Taxonomy" id="3127013"/>
    <lineage>
        <taxon>Bacteria</taxon>
        <taxon>Bacillati</taxon>
        <taxon>Candidatus Dormiibacterota</taxon>
        <taxon>Candidatus Dormibacteria</taxon>
        <taxon>Candidatus Dormibacterales</taxon>
        <taxon>Candidatus Dormibacteraceae</taxon>
        <taxon>Candidatus Dormiibacter</taxon>
    </lineage>
</organism>
<keyword evidence="4 10" id="KW-1003">Cell membrane</keyword>
<comment type="caution">
    <text evidence="10">Lacks conserved residue(s) required for the propagation of feature annotation.</text>
</comment>
<dbReference type="PROSITE" id="PS50928">
    <property type="entry name" value="ABC_TM1"/>
    <property type="match status" value="1"/>
</dbReference>
<keyword evidence="7 9" id="KW-1133">Transmembrane helix</keyword>
<feature type="transmembrane region" description="Helical" evidence="9">
    <location>
        <begin position="114"/>
        <end position="138"/>
    </location>
</feature>
<evidence type="ECO:0000256" key="10">
    <source>
        <dbReference type="RuleBase" id="RU363054"/>
    </source>
</evidence>
<feature type="transmembrane region" description="Helical" evidence="9">
    <location>
        <begin position="168"/>
        <end position="191"/>
    </location>
</feature>
<dbReference type="Pfam" id="PF00528">
    <property type="entry name" value="BPD_transp_1"/>
    <property type="match status" value="1"/>
</dbReference>
<feature type="transmembrane region" description="Helical" evidence="9">
    <location>
        <begin position="76"/>
        <end position="102"/>
    </location>
</feature>
<evidence type="ECO:0000256" key="2">
    <source>
        <dbReference type="ARBA" id="ARBA00007069"/>
    </source>
</evidence>
<dbReference type="RefSeq" id="WP_338175999.1">
    <property type="nucleotide sequence ID" value="NZ_JAEKNQ010000003.1"/>
</dbReference>
<dbReference type="InterPro" id="IPR000515">
    <property type="entry name" value="MetI-like"/>
</dbReference>
<evidence type="ECO:0000256" key="4">
    <source>
        <dbReference type="ARBA" id="ARBA00022475"/>
    </source>
</evidence>
<feature type="transmembrane region" description="Helical" evidence="9">
    <location>
        <begin position="21"/>
        <end position="45"/>
    </location>
</feature>
<proteinExistence type="inferred from homology"/>
<comment type="subcellular location">
    <subcellularLocation>
        <location evidence="1 9">Cell membrane</location>
        <topology evidence="1 9">Multi-pass membrane protein</topology>
    </subcellularLocation>
</comment>
<evidence type="ECO:0000256" key="3">
    <source>
        <dbReference type="ARBA" id="ARBA00022448"/>
    </source>
</evidence>
<dbReference type="AlphaFoldDB" id="A0A934K749"/>
<dbReference type="PANTHER" id="PTHR30425">
    <property type="entry name" value="PHOSPHATE TRANSPORT SYSTEM PERMEASE PROTEIN PST"/>
    <property type="match status" value="1"/>
</dbReference>
<dbReference type="Gene3D" id="1.10.3720.10">
    <property type="entry name" value="MetI-like"/>
    <property type="match status" value="1"/>
</dbReference>
<gene>
    <name evidence="12" type="primary">pstC</name>
    <name evidence="12" type="ORF">JF888_00365</name>
</gene>
<comment type="function">
    <text evidence="10">Part of the binding-protein-dependent transport system for phosphate; probably responsible for the translocation of the substrate across the membrane.</text>
</comment>
<dbReference type="GO" id="GO:0006817">
    <property type="term" value="P:phosphate ion transport"/>
    <property type="evidence" value="ECO:0007669"/>
    <property type="project" value="UniProtKB-KW"/>
</dbReference>
<accession>A0A934K749</accession>